<evidence type="ECO:0000256" key="1">
    <source>
        <dbReference type="ARBA" id="ARBA00004141"/>
    </source>
</evidence>
<dbReference type="EMBL" id="JAXCLW010000006">
    <property type="protein sequence ID" value="MDY0884930.1"/>
    <property type="molecule type" value="Genomic_DNA"/>
</dbReference>
<dbReference type="InterPro" id="IPR024791">
    <property type="entry name" value="Cyt_c/ubiquinol_Oxase_su3"/>
</dbReference>
<feature type="transmembrane region" description="Helical" evidence="7">
    <location>
        <begin position="208"/>
        <end position="229"/>
    </location>
</feature>
<proteinExistence type="inferred from homology"/>
<evidence type="ECO:0000256" key="2">
    <source>
        <dbReference type="ARBA" id="ARBA00010581"/>
    </source>
</evidence>
<name>A0ABU5EHG7_9PROT</name>
<organism evidence="9 10">
    <name type="scientific">Dongia soli</name>
    <dbReference type="NCBI Taxonomy" id="600628"/>
    <lineage>
        <taxon>Bacteria</taxon>
        <taxon>Pseudomonadati</taxon>
        <taxon>Pseudomonadota</taxon>
        <taxon>Alphaproteobacteria</taxon>
        <taxon>Rhodospirillales</taxon>
        <taxon>Dongiaceae</taxon>
        <taxon>Dongia</taxon>
    </lineage>
</organism>
<evidence type="ECO:0000256" key="4">
    <source>
        <dbReference type="ARBA" id="ARBA00022989"/>
    </source>
</evidence>
<comment type="caution">
    <text evidence="9">The sequence shown here is derived from an EMBL/GenBank/DDBJ whole genome shotgun (WGS) entry which is preliminary data.</text>
</comment>
<keyword evidence="4 7" id="KW-1133">Transmembrane helix</keyword>
<dbReference type="Gene3D" id="1.20.120.80">
    <property type="entry name" value="Cytochrome c oxidase, subunit III, four-helix bundle"/>
    <property type="match status" value="1"/>
</dbReference>
<accession>A0ABU5EHG7</accession>
<comment type="subcellular location">
    <subcellularLocation>
        <location evidence="6">Cell membrane</location>
        <topology evidence="6">Multi-pass membrane protein</topology>
    </subcellularLocation>
    <subcellularLocation>
        <location evidence="1">Membrane</location>
        <topology evidence="1">Multi-pass membrane protein</topology>
    </subcellularLocation>
</comment>
<protein>
    <submittedName>
        <fullName evidence="9">Cytochrome c oxidase subunit 3</fullName>
    </submittedName>
</protein>
<evidence type="ECO:0000256" key="5">
    <source>
        <dbReference type="ARBA" id="ARBA00023136"/>
    </source>
</evidence>
<keyword evidence="3 6" id="KW-0812">Transmembrane</keyword>
<evidence type="ECO:0000256" key="7">
    <source>
        <dbReference type="SAM" id="Phobius"/>
    </source>
</evidence>
<dbReference type="PANTHER" id="PTHR11403">
    <property type="entry name" value="CYTOCHROME C OXIDASE SUBUNIT III"/>
    <property type="match status" value="1"/>
</dbReference>
<dbReference type="InterPro" id="IPR000298">
    <property type="entry name" value="Cyt_c_oxidase-like_su3"/>
</dbReference>
<keyword evidence="5 7" id="KW-0472">Membrane</keyword>
<feature type="transmembrane region" description="Helical" evidence="7">
    <location>
        <begin position="56"/>
        <end position="78"/>
    </location>
</feature>
<dbReference type="SUPFAM" id="SSF81452">
    <property type="entry name" value="Cytochrome c oxidase subunit III-like"/>
    <property type="match status" value="1"/>
</dbReference>
<comment type="similarity">
    <text evidence="2 6">Belongs to the cytochrome c oxidase subunit 3 family.</text>
</comment>
<dbReference type="PROSITE" id="PS50253">
    <property type="entry name" value="COX3"/>
    <property type="match status" value="1"/>
</dbReference>
<dbReference type="InterPro" id="IPR035973">
    <property type="entry name" value="Cyt_c_oxidase_su3-like_sf"/>
</dbReference>
<feature type="transmembrane region" description="Helical" evidence="7">
    <location>
        <begin position="6"/>
        <end position="21"/>
    </location>
</feature>
<feature type="transmembrane region" description="Helical" evidence="7">
    <location>
        <begin position="163"/>
        <end position="187"/>
    </location>
</feature>
<dbReference type="InterPro" id="IPR013833">
    <property type="entry name" value="Cyt_c_oxidase_su3_a-hlx"/>
</dbReference>
<evidence type="ECO:0000256" key="6">
    <source>
        <dbReference type="RuleBase" id="RU003376"/>
    </source>
</evidence>
<evidence type="ECO:0000313" key="9">
    <source>
        <dbReference type="EMBL" id="MDY0884930.1"/>
    </source>
</evidence>
<dbReference type="Pfam" id="PF00510">
    <property type="entry name" value="COX3"/>
    <property type="match status" value="1"/>
</dbReference>
<feature type="domain" description="Heme-copper oxidase subunit III family profile" evidence="8">
    <location>
        <begin position="1"/>
        <end position="230"/>
    </location>
</feature>
<gene>
    <name evidence="9" type="ORF">SMD27_18950</name>
</gene>
<dbReference type="Proteomes" id="UP001279642">
    <property type="component" value="Unassembled WGS sequence"/>
</dbReference>
<feature type="transmembrane region" description="Helical" evidence="7">
    <location>
        <begin position="123"/>
        <end position="143"/>
    </location>
</feature>
<keyword evidence="10" id="KW-1185">Reference proteome</keyword>
<evidence type="ECO:0000256" key="3">
    <source>
        <dbReference type="ARBA" id="ARBA00022692"/>
    </source>
</evidence>
<dbReference type="PANTHER" id="PTHR11403:SF10">
    <property type="entry name" value="CYTOCHROME C OXIDASE"/>
    <property type="match status" value="1"/>
</dbReference>
<dbReference type="RefSeq" id="WP_320510003.1">
    <property type="nucleotide sequence ID" value="NZ_JAXCLW010000006.1"/>
</dbReference>
<reference evidence="9 10" key="1">
    <citation type="journal article" date="2016" name="Antonie Van Leeuwenhoek">
        <title>Dongia soli sp. nov., isolated from soil from Dokdo, Korea.</title>
        <authorList>
            <person name="Kim D.U."/>
            <person name="Lee H."/>
            <person name="Kim H."/>
            <person name="Kim S.G."/>
            <person name="Ka J.O."/>
        </authorList>
    </citation>
    <scope>NUCLEOTIDE SEQUENCE [LARGE SCALE GENOMIC DNA]</scope>
    <source>
        <strain evidence="9 10">D78</strain>
    </source>
</reference>
<evidence type="ECO:0000313" key="10">
    <source>
        <dbReference type="Proteomes" id="UP001279642"/>
    </source>
</evidence>
<feature type="transmembrane region" description="Helical" evidence="7">
    <location>
        <begin position="90"/>
        <end position="111"/>
    </location>
</feature>
<evidence type="ECO:0000259" key="8">
    <source>
        <dbReference type="PROSITE" id="PS50253"/>
    </source>
</evidence>
<sequence length="241" mass="26604">MAGILIFLAIVTVIVGWYLSRQRLLSKPWLEVGVIDEAYGAGGQPRRHPLDRPARLGLGLFLAVAGSLFTLLISAYLMRRQFPDWQAPPVSSLLWFNTGLLAASSLVLHVTQRLAGRGRWDDAKLGLFMAAALALLFLLGQMLVWRQMTAAGYLAAGNPGNAFLYLIIGLHGLHLGGGMVALGRNALRLWHVEDARRDRVFAGLQLCAVYWHFLLVVWLIMLALLAQWVDDVVAFCGQFLS</sequence>